<dbReference type="PROSITE" id="PS50109">
    <property type="entry name" value="HIS_KIN"/>
    <property type="match status" value="1"/>
</dbReference>
<dbReference type="EC" id="2.7.13.3" evidence="3"/>
<organism evidence="14 15">
    <name type="scientific">Nocardioides acrostichi</name>
    <dbReference type="NCBI Taxonomy" id="2784339"/>
    <lineage>
        <taxon>Bacteria</taxon>
        <taxon>Bacillati</taxon>
        <taxon>Actinomycetota</taxon>
        <taxon>Actinomycetes</taxon>
        <taxon>Propionibacteriales</taxon>
        <taxon>Nocardioidaceae</taxon>
        <taxon>Nocardioides</taxon>
    </lineage>
</organism>
<feature type="transmembrane region" description="Helical" evidence="11">
    <location>
        <begin position="159"/>
        <end position="182"/>
    </location>
</feature>
<evidence type="ECO:0000256" key="1">
    <source>
        <dbReference type="ARBA" id="ARBA00000085"/>
    </source>
</evidence>
<comment type="subcellular location">
    <subcellularLocation>
        <location evidence="2">Cell membrane</location>
    </subcellularLocation>
</comment>
<keyword evidence="5" id="KW-0808">Transferase</keyword>
<protein>
    <recommendedName>
        <fullName evidence="3">histidine kinase</fullName>
        <ecNumber evidence="3">2.7.13.3</ecNumber>
    </recommendedName>
</protein>
<dbReference type="PRINTS" id="PR00344">
    <property type="entry name" value="BCTRLSENSOR"/>
</dbReference>
<evidence type="ECO:0000256" key="10">
    <source>
        <dbReference type="ARBA" id="ARBA00023136"/>
    </source>
</evidence>
<proteinExistence type="predicted"/>
<evidence type="ECO:0000313" key="15">
    <source>
        <dbReference type="Proteomes" id="UP000656804"/>
    </source>
</evidence>
<evidence type="ECO:0000256" key="7">
    <source>
        <dbReference type="ARBA" id="ARBA00022777"/>
    </source>
</evidence>
<gene>
    <name evidence="14" type="ORF">ISG29_13835</name>
</gene>
<dbReference type="PANTHER" id="PTHR45436">
    <property type="entry name" value="SENSOR HISTIDINE KINASE YKOH"/>
    <property type="match status" value="1"/>
</dbReference>
<dbReference type="PROSITE" id="PS50885">
    <property type="entry name" value="HAMP"/>
    <property type="match status" value="1"/>
</dbReference>
<dbReference type="Gene3D" id="6.10.340.10">
    <property type="match status" value="1"/>
</dbReference>
<keyword evidence="6 11" id="KW-0812">Transmembrane</keyword>
<dbReference type="InterPro" id="IPR003594">
    <property type="entry name" value="HATPase_dom"/>
</dbReference>
<dbReference type="InterPro" id="IPR036097">
    <property type="entry name" value="HisK_dim/P_sf"/>
</dbReference>
<name>A0A930YBS3_9ACTN</name>
<evidence type="ECO:0000256" key="6">
    <source>
        <dbReference type="ARBA" id="ARBA00022692"/>
    </source>
</evidence>
<evidence type="ECO:0000256" key="2">
    <source>
        <dbReference type="ARBA" id="ARBA00004236"/>
    </source>
</evidence>
<dbReference type="SMART" id="SM00304">
    <property type="entry name" value="HAMP"/>
    <property type="match status" value="1"/>
</dbReference>
<dbReference type="GO" id="GO:0000155">
    <property type="term" value="F:phosphorelay sensor kinase activity"/>
    <property type="evidence" value="ECO:0007669"/>
    <property type="project" value="InterPro"/>
</dbReference>
<feature type="domain" description="Histidine kinase" evidence="12">
    <location>
        <begin position="244"/>
        <end position="442"/>
    </location>
</feature>
<dbReference type="InterPro" id="IPR050428">
    <property type="entry name" value="TCS_sensor_his_kinase"/>
</dbReference>
<dbReference type="InterPro" id="IPR036890">
    <property type="entry name" value="HATPase_C_sf"/>
</dbReference>
<dbReference type="RefSeq" id="WP_194504039.1">
    <property type="nucleotide sequence ID" value="NZ_JADIVZ010000007.1"/>
</dbReference>
<evidence type="ECO:0000256" key="9">
    <source>
        <dbReference type="ARBA" id="ARBA00023012"/>
    </source>
</evidence>
<dbReference type="Pfam" id="PF02518">
    <property type="entry name" value="HATPase_c"/>
    <property type="match status" value="1"/>
</dbReference>
<keyword evidence="9" id="KW-0902">Two-component regulatory system</keyword>
<dbReference type="EMBL" id="JADIVZ010000007">
    <property type="protein sequence ID" value="MBF4162773.1"/>
    <property type="molecule type" value="Genomic_DNA"/>
</dbReference>
<dbReference type="SMART" id="SM00387">
    <property type="entry name" value="HATPase_c"/>
    <property type="match status" value="1"/>
</dbReference>
<feature type="domain" description="HAMP" evidence="13">
    <location>
        <begin position="183"/>
        <end position="236"/>
    </location>
</feature>
<evidence type="ECO:0000256" key="8">
    <source>
        <dbReference type="ARBA" id="ARBA00022989"/>
    </source>
</evidence>
<accession>A0A930YBS3</accession>
<dbReference type="Pfam" id="PF00512">
    <property type="entry name" value="HisKA"/>
    <property type="match status" value="1"/>
</dbReference>
<dbReference type="Pfam" id="PF00672">
    <property type="entry name" value="HAMP"/>
    <property type="match status" value="1"/>
</dbReference>
<dbReference type="CDD" id="cd00082">
    <property type="entry name" value="HisKA"/>
    <property type="match status" value="1"/>
</dbReference>
<dbReference type="AlphaFoldDB" id="A0A930YBS3"/>
<evidence type="ECO:0000259" key="13">
    <source>
        <dbReference type="PROSITE" id="PS50885"/>
    </source>
</evidence>
<dbReference type="InterPro" id="IPR005467">
    <property type="entry name" value="His_kinase_dom"/>
</dbReference>
<comment type="catalytic activity">
    <reaction evidence="1">
        <text>ATP + protein L-histidine = ADP + protein N-phospho-L-histidine.</text>
        <dbReference type="EC" id="2.7.13.3"/>
    </reaction>
</comment>
<feature type="transmembrane region" description="Helical" evidence="11">
    <location>
        <begin position="20"/>
        <end position="43"/>
    </location>
</feature>
<dbReference type="SUPFAM" id="SSF55874">
    <property type="entry name" value="ATPase domain of HSP90 chaperone/DNA topoisomerase II/histidine kinase"/>
    <property type="match status" value="1"/>
</dbReference>
<sequence>MIRLSPRLTAASAGSLRRRLVLTTGAASALVAIALVSVVGLMVERASTSAVTQVLDERASAVISATREASGQGSIQVPDQRLDPGVVVYDAARAPVAGTVPPSLSEAFTRYSDSESEGTREVDEEWAVTSRPFTTEGGRAGVVVVAEPLRPYEDDEHDALAVSIAAGLVMVALAIALAAWITRRALQPVHQMAITAEEWSEHDLTRRFDLGPPTDEIRALGHTLDDLLEKVARAIRTEQRLTAELAHELRTPLTAARATADLMALREDLDPEIATDVHDIVAACRTMSDTITVLLELARQGATRGSCTGADLTAALCASVGDDWSRVEVRVPATLTLAVPTTVAVRALSPLLDNALRHAEHVTLDSRVDDGSAHTAMVLVGDDGPGIDPTVAARLFTPGASTTGSGLGLSLARRVARSVGGDVTVEESHQGACLGVRLPLAR</sequence>
<evidence type="ECO:0000313" key="14">
    <source>
        <dbReference type="EMBL" id="MBF4162773.1"/>
    </source>
</evidence>
<evidence type="ECO:0000256" key="5">
    <source>
        <dbReference type="ARBA" id="ARBA00022679"/>
    </source>
</evidence>
<dbReference type="GO" id="GO:0005886">
    <property type="term" value="C:plasma membrane"/>
    <property type="evidence" value="ECO:0007669"/>
    <property type="project" value="UniProtKB-SubCell"/>
</dbReference>
<dbReference type="InterPro" id="IPR003660">
    <property type="entry name" value="HAMP_dom"/>
</dbReference>
<keyword evidence="7 14" id="KW-0418">Kinase</keyword>
<dbReference type="Gene3D" id="3.30.565.10">
    <property type="entry name" value="Histidine kinase-like ATPase, C-terminal domain"/>
    <property type="match status" value="1"/>
</dbReference>
<dbReference type="InterPro" id="IPR004358">
    <property type="entry name" value="Sig_transdc_His_kin-like_C"/>
</dbReference>
<evidence type="ECO:0000259" key="12">
    <source>
        <dbReference type="PROSITE" id="PS50109"/>
    </source>
</evidence>
<dbReference type="Gene3D" id="1.10.287.130">
    <property type="match status" value="1"/>
</dbReference>
<evidence type="ECO:0000256" key="4">
    <source>
        <dbReference type="ARBA" id="ARBA00022553"/>
    </source>
</evidence>
<dbReference type="Proteomes" id="UP000656804">
    <property type="component" value="Unassembled WGS sequence"/>
</dbReference>
<evidence type="ECO:0000256" key="11">
    <source>
        <dbReference type="SAM" id="Phobius"/>
    </source>
</evidence>
<dbReference type="InterPro" id="IPR003661">
    <property type="entry name" value="HisK_dim/P_dom"/>
</dbReference>
<keyword evidence="10 11" id="KW-0472">Membrane</keyword>
<evidence type="ECO:0000256" key="3">
    <source>
        <dbReference type="ARBA" id="ARBA00012438"/>
    </source>
</evidence>
<dbReference type="SUPFAM" id="SSF47384">
    <property type="entry name" value="Homodimeric domain of signal transducing histidine kinase"/>
    <property type="match status" value="1"/>
</dbReference>
<keyword evidence="15" id="KW-1185">Reference proteome</keyword>
<dbReference type="PANTHER" id="PTHR45436:SF5">
    <property type="entry name" value="SENSOR HISTIDINE KINASE TRCS"/>
    <property type="match status" value="1"/>
</dbReference>
<comment type="caution">
    <text evidence="14">The sequence shown here is derived from an EMBL/GenBank/DDBJ whole genome shotgun (WGS) entry which is preliminary data.</text>
</comment>
<reference evidence="14" key="1">
    <citation type="submission" date="2020-11" db="EMBL/GenBank/DDBJ databases">
        <title>Nocardioides sp. CBS4Y-1, whole genome shotgun sequence.</title>
        <authorList>
            <person name="Tuo L."/>
        </authorList>
    </citation>
    <scope>NUCLEOTIDE SEQUENCE</scope>
    <source>
        <strain evidence="14">CBS4Y-1</strain>
    </source>
</reference>
<keyword evidence="4" id="KW-0597">Phosphoprotein</keyword>
<keyword evidence="8 11" id="KW-1133">Transmembrane helix</keyword>
<dbReference type="SMART" id="SM00388">
    <property type="entry name" value="HisKA"/>
    <property type="match status" value="1"/>
</dbReference>